<name>A0A0L6V177_9BASI</name>
<evidence type="ECO:0000313" key="1">
    <source>
        <dbReference type="EMBL" id="KNZ53880.1"/>
    </source>
</evidence>
<comment type="caution">
    <text evidence="1">The sequence shown here is derived from an EMBL/GenBank/DDBJ whole genome shotgun (WGS) entry which is preliminary data.</text>
</comment>
<proteinExistence type="predicted"/>
<keyword evidence="2" id="KW-1185">Reference proteome</keyword>
<dbReference type="EMBL" id="LAVV01008069">
    <property type="protein sequence ID" value="KNZ53880.1"/>
    <property type="molecule type" value="Genomic_DNA"/>
</dbReference>
<sequence length="491" mass="55281">MPGIVGTSGGLHLQNWWVACQSPIVNNECSFMRELNPTKRLYQFGNGIIFVTHFSIKELFTIEINARRCNIMVLVPFSPRTHLLKSQVSSGILTDEEIAIFGSISSMDFGQSKALCIVFARKLGTLQVFHLLVPPPNPKPPTLQGQGRTPACLSRTLLSPNNTTLVFPSPLKNLVKFSPKKFGQSPHPPGAMSLAPLATGFPPPHRSSLEQNQPSSKSHQFFQPAATDKQCMQPTVPAYNYIFSGLFNQIKTFDYLICKFFSHYVHLLWEILYMDRICSREKSTLACISAKAWDTIKIMTFYKSYIFTLLLTEFFPMMNDCFGRYSIMVESVAGKIYIWLYLFQNTLKNQTGHIFCSYIFQVMTEKPMIKKMTTIERKEISQRDFVELTVCLLTDEIEGAVHSDVAELIEVESGVDSSSCKNTHGAHLIGKIHFLGRKLTREEFTFACISAKTHLIIKMIKFSKSYVGEECVAGHNPVLAVPQPSDVAQSN</sequence>
<gene>
    <name evidence="1" type="ORF">VP01_310g3</name>
</gene>
<reference evidence="1 2" key="1">
    <citation type="submission" date="2015-08" db="EMBL/GenBank/DDBJ databases">
        <title>Next Generation Sequencing and Analysis of the Genome of Puccinia sorghi L Schw, the Causal Agent of Maize Common Rust.</title>
        <authorList>
            <person name="Rochi L."/>
            <person name="Burguener G."/>
            <person name="Darino M."/>
            <person name="Turjanski A."/>
            <person name="Kreff E."/>
            <person name="Dieguez M.J."/>
            <person name="Sacco F."/>
        </authorList>
    </citation>
    <scope>NUCLEOTIDE SEQUENCE [LARGE SCALE GENOMIC DNA]</scope>
    <source>
        <strain evidence="1 2">RO10H11247</strain>
    </source>
</reference>
<protein>
    <submittedName>
        <fullName evidence="1">Uncharacterized protein</fullName>
    </submittedName>
</protein>
<dbReference type="AlphaFoldDB" id="A0A0L6V177"/>
<accession>A0A0L6V177</accession>
<evidence type="ECO:0000313" key="2">
    <source>
        <dbReference type="Proteomes" id="UP000037035"/>
    </source>
</evidence>
<dbReference type="Proteomes" id="UP000037035">
    <property type="component" value="Unassembled WGS sequence"/>
</dbReference>
<dbReference type="VEuPathDB" id="FungiDB:VP01_310g3"/>
<organism evidence="1 2">
    <name type="scientific">Puccinia sorghi</name>
    <dbReference type="NCBI Taxonomy" id="27349"/>
    <lineage>
        <taxon>Eukaryota</taxon>
        <taxon>Fungi</taxon>
        <taxon>Dikarya</taxon>
        <taxon>Basidiomycota</taxon>
        <taxon>Pucciniomycotina</taxon>
        <taxon>Pucciniomycetes</taxon>
        <taxon>Pucciniales</taxon>
        <taxon>Pucciniaceae</taxon>
        <taxon>Puccinia</taxon>
    </lineage>
</organism>